<dbReference type="Proteomes" id="UP000188533">
    <property type="component" value="Unassembled WGS sequence"/>
</dbReference>
<dbReference type="SUPFAM" id="SSF49879">
    <property type="entry name" value="SMAD/FHA domain"/>
    <property type="match status" value="1"/>
</dbReference>
<feature type="region of interest" description="Disordered" evidence="1">
    <location>
        <begin position="37"/>
        <end position="57"/>
    </location>
</feature>
<evidence type="ECO:0000259" key="2">
    <source>
        <dbReference type="PROSITE" id="PS50006"/>
    </source>
</evidence>
<dbReference type="SMART" id="SM00240">
    <property type="entry name" value="FHA"/>
    <property type="match status" value="1"/>
</dbReference>
<dbReference type="Pfam" id="PF00498">
    <property type="entry name" value="FHA"/>
    <property type="match status" value="1"/>
</dbReference>
<reference evidence="3 4" key="1">
    <citation type="submission" date="2016-08" db="EMBL/GenBank/DDBJ databases">
        <authorList>
            <consortium name="Lentinula edodes genome sequencing consortium"/>
            <person name="Sakamoto Y."/>
            <person name="Nakade K."/>
            <person name="Sato S."/>
            <person name="Yoshida Y."/>
            <person name="Miyazaki K."/>
            <person name="Natsume S."/>
            <person name="Konno N."/>
        </authorList>
    </citation>
    <scope>NUCLEOTIDE SEQUENCE [LARGE SCALE GENOMIC DNA]</scope>
    <source>
        <strain evidence="3 4">NBRC 111202</strain>
    </source>
</reference>
<dbReference type="Gene3D" id="2.60.200.20">
    <property type="match status" value="1"/>
</dbReference>
<accession>A0A1Q3EA08</accession>
<feature type="domain" description="FHA" evidence="2">
    <location>
        <begin position="78"/>
        <end position="110"/>
    </location>
</feature>
<comment type="caution">
    <text evidence="3">The sequence shown here is derived from an EMBL/GenBank/DDBJ whole genome shotgun (WGS) entry which is preliminary data.</text>
</comment>
<dbReference type="CDD" id="cd00060">
    <property type="entry name" value="FHA"/>
    <property type="match status" value="1"/>
</dbReference>
<evidence type="ECO:0000256" key="1">
    <source>
        <dbReference type="SAM" id="MobiDB-lite"/>
    </source>
</evidence>
<evidence type="ECO:0000313" key="4">
    <source>
        <dbReference type="Proteomes" id="UP000188533"/>
    </source>
</evidence>
<evidence type="ECO:0000313" key="3">
    <source>
        <dbReference type="EMBL" id="GAW04043.1"/>
    </source>
</evidence>
<dbReference type="InterPro" id="IPR000253">
    <property type="entry name" value="FHA_dom"/>
</dbReference>
<dbReference type="STRING" id="5353.A0A1Q3EA08"/>
<dbReference type="InterPro" id="IPR008984">
    <property type="entry name" value="SMAD_FHA_dom_sf"/>
</dbReference>
<dbReference type="PROSITE" id="PS50006">
    <property type="entry name" value="FHA_DOMAIN"/>
    <property type="match status" value="1"/>
</dbReference>
<gene>
    <name evidence="3" type="ORF">LENED_005806</name>
</gene>
<organism evidence="3 4">
    <name type="scientific">Lentinula edodes</name>
    <name type="common">Shiitake mushroom</name>
    <name type="synonym">Lentinus edodes</name>
    <dbReference type="NCBI Taxonomy" id="5353"/>
    <lineage>
        <taxon>Eukaryota</taxon>
        <taxon>Fungi</taxon>
        <taxon>Dikarya</taxon>
        <taxon>Basidiomycota</taxon>
        <taxon>Agaricomycotina</taxon>
        <taxon>Agaricomycetes</taxon>
        <taxon>Agaricomycetidae</taxon>
        <taxon>Agaricales</taxon>
        <taxon>Marasmiineae</taxon>
        <taxon>Omphalotaceae</taxon>
        <taxon>Lentinula</taxon>
    </lineage>
</organism>
<keyword evidence="4" id="KW-1185">Reference proteome</keyword>
<name>A0A1Q3EA08_LENED</name>
<sequence>MNIPIPPMLALQAKPGSFPFASKYVPLPHNFQTILGSQVQDTNTGPTSSNRSATSTNGWFAPLSPVDGQGAPVSPISLSPNHAQIWSTNGQIFIRDLESAFGTYVNGTRISGDVALADNDVLTLGIVVGRNANTPTYVTDEHLKPVIAKVTCIGISSRARQRP</sequence>
<dbReference type="AlphaFoldDB" id="A0A1Q3EA08"/>
<proteinExistence type="predicted"/>
<dbReference type="EMBL" id="BDGU01000173">
    <property type="protein sequence ID" value="GAW04043.1"/>
    <property type="molecule type" value="Genomic_DNA"/>
</dbReference>
<reference evidence="3 4" key="2">
    <citation type="submission" date="2017-02" db="EMBL/GenBank/DDBJ databases">
        <title>A genome survey and senescence transcriptome analysis in Lentinula edodes.</title>
        <authorList>
            <person name="Sakamoto Y."/>
            <person name="Nakade K."/>
            <person name="Sato S."/>
            <person name="Yoshida Y."/>
            <person name="Miyazaki K."/>
            <person name="Natsume S."/>
            <person name="Konno N."/>
        </authorList>
    </citation>
    <scope>NUCLEOTIDE SEQUENCE [LARGE SCALE GENOMIC DNA]</scope>
    <source>
        <strain evidence="3 4">NBRC 111202</strain>
    </source>
</reference>
<protein>
    <submittedName>
        <fullName evidence="3">Cytoplasm to vacuole targeting vps64</fullName>
    </submittedName>
</protein>